<dbReference type="InterPro" id="IPR007109">
    <property type="entry name" value="Brix"/>
</dbReference>
<sequence>MQLFSSGILSLGGCIMYLILTGNVALCILNYHTHNNEAQIIGRLYDYHLLDMVELGIDDCQLIETFKNQKIAAGIKPCLLFAGEPFNSSSEYQRLKNLLVDFFRGEEITGLRLAGLEHVISFTAAEGKIFMRSYRILTKKSGAKTPRVDLEEIGPRMDFSLRRTKLASDDLFKTSCKKPRQIKPKTVKNIKKDALGTTTGRIHLGKQDLSKLQVKRMKGLRKVKSGKKTSKGPKNPASI</sequence>
<evidence type="ECO:0000256" key="5">
    <source>
        <dbReference type="ARBA" id="ARBA00030889"/>
    </source>
</evidence>
<accession>A0AA88KY79</accession>
<dbReference type="EMBL" id="JAVRJZ010000020">
    <property type="protein sequence ID" value="KAK2706481.1"/>
    <property type="molecule type" value="Genomic_DNA"/>
</dbReference>
<evidence type="ECO:0000256" key="6">
    <source>
        <dbReference type="RuleBase" id="RU367086"/>
    </source>
</evidence>
<dbReference type="GO" id="GO:0000027">
    <property type="term" value="P:ribosomal large subunit assembly"/>
    <property type="evidence" value="ECO:0007669"/>
    <property type="project" value="InterPro"/>
</dbReference>
<dbReference type="PANTHER" id="PTHR12728">
    <property type="entry name" value="BRIX DOMAIN CONTAINING PROTEIN"/>
    <property type="match status" value="1"/>
</dbReference>
<keyword evidence="11" id="KW-1185">Reference proteome</keyword>
<dbReference type="PROSITE" id="PS50833">
    <property type="entry name" value="BRIX"/>
    <property type="match status" value="1"/>
</dbReference>
<dbReference type="GO" id="GO:0019843">
    <property type="term" value="F:rRNA binding"/>
    <property type="evidence" value="ECO:0007669"/>
    <property type="project" value="UniProtKB-UniRule"/>
</dbReference>
<reference evidence="10" key="1">
    <citation type="submission" date="2023-07" db="EMBL/GenBank/DDBJ databases">
        <title>Chromosome-level genome assembly of Artemia franciscana.</title>
        <authorList>
            <person name="Jo E."/>
        </authorList>
    </citation>
    <scope>NUCLEOTIDE SEQUENCE</scope>
    <source>
        <tissue evidence="10">Whole body</tissue>
    </source>
</reference>
<evidence type="ECO:0000313" key="11">
    <source>
        <dbReference type="Proteomes" id="UP001187531"/>
    </source>
</evidence>
<evidence type="ECO:0000256" key="8">
    <source>
        <dbReference type="SAM" id="Phobius"/>
    </source>
</evidence>
<comment type="caution">
    <text evidence="10">The sequence shown here is derived from an EMBL/GenBank/DDBJ whole genome shotgun (WGS) entry which is preliminary data.</text>
</comment>
<feature type="transmembrane region" description="Helical" evidence="8">
    <location>
        <begin position="7"/>
        <end position="31"/>
    </location>
</feature>
<keyword evidence="8" id="KW-0472">Membrane</keyword>
<dbReference type="Pfam" id="PF04427">
    <property type="entry name" value="Brix"/>
    <property type="match status" value="1"/>
</dbReference>
<dbReference type="GO" id="GO:0005730">
    <property type="term" value="C:nucleolus"/>
    <property type="evidence" value="ECO:0007669"/>
    <property type="project" value="UniProtKB-SubCell"/>
</dbReference>
<keyword evidence="8" id="KW-0812">Transmembrane</keyword>
<dbReference type="Proteomes" id="UP001187531">
    <property type="component" value="Unassembled WGS sequence"/>
</dbReference>
<dbReference type="SMART" id="SM00879">
    <property type="entry name" value="Brix"/>
    <property type="match status" value="1"/>
</dbReference>
<protein>
    <recommendedName>
        <fullName evidence="3 6">Ribosome production factor 2 homolog</fullName>
    </recommendedName>
    <alternativeName>
        <fullName evidence="5 6">Ribosome biogenesis protein RPF2 homolog</fullName>
    </alternativeName>
</protein>
<comment type="similarity">
    <text evidence="2 6">Belongs to the RPF2 family.</text>
</comment>
<feature type="region of interest" description="Disordered" evidence="7">
    <location>
        <begin position="216"/>
        <end position="239"/>
    </location>
</feature>
<name>A0AA88KY79_ARTSF</name>
<evidence type="ECO:0000259" key="9">
    <source>
        <dbReference type="PROSITE" id="PS50833"/>
    </source>
</evidence>
<proteinExistence type="inferred from homology"/>
<dbReference type="PANTHER" id="PTHR12728:SF0">
    <property type="entry name" value="RIBOSOME PRODUCTION FACTOR 2 HOMOLOG"/>
    <property type="match status" value="1"/>
</dbReference>
<dbReference type="InterPro" id="IPR039770">
    <property type="entry name" value="Rpf2"/>
</dbReference>
<evidence type="ECO:0000313" key="10">
    <source>
        <dbReference type="EMBL" id="KAK2706481.1"/>
    </source>
</evidence>
<evidence type="ECO:0000256" key="2">
    <source>
        <dbReference type="ARBA" id="ARBA00010782"/>
    </source>
</evidence>
<keyword evidence="8" id="KW-1133">Transmembrane helix</keyword>
<evidence type="ECO:0000256" key="1">
    <source>
        <dbReference type="ARBA" id="ARBA00004604"/>
    </source>
</evidence>
<keyword evidence="4 6" id="KW-0539">Nucleus</keyword>
<feature type="compositionally biased region" description="Basic residues" evidence="7">
    <location>
        <begin position="216"/>
        <end position="231"/>
    </location>
</feature>
<comment type="subcellular location">
    <subcellularLocation>
        <location evidence="1 6">Nucleus</location>
        <location evidence="1 6">Nucleolus</location>
    </subcellularLocation>
</comment>
<gene>
    <name evidence="10" type="ORF">QYM36_016501</name>
</gene>
<feature type="domain" description="Brix" evidence="9">
    <location>
        <begin position="1"/>
        <end position="170"/>
    </location>
</feature>
<organism evidence="10 11">
    <name type="scientific">Artemia franciscana</name>
    <name type="common">Brine shrimp</name>
    <name type="synonym">Artemia sanfranciscana</name>
    <dbReference type="NCBI Taxonomy" id="6661"/>
    <lineage>
        <taxon>Eukaryota</taxon>
        <taxon>Metazoa</taxon>
        <taxon>Ecdysozoa</taxon>
        <taxon>Arthropoda</taxon>
        <taxon>Crustacea</taxon>
        <taxon>Branchiopoda</taxon>
        <taxon>Anostraca</taxon>
        <taxon>Artemiidae</taxon>
        <taxon>Artemia</taxon>
    </lineage>
</organism>
<evidence type="ECO:0000256" key="7">
    <source>
        <dbReference type="SAM" id="MobiDB-lite"/>
    </source>
</evidence>
<evidence type="ECO:0000256" key="3">
    <source>
        <dbReference type="ARBA" id="ARBA00020387"/>
    </source>
</evidence>
<dbReference type="GO" id="GO:0000463">
    <property type="term" value="P:maturation of LSU-rRNA from tricistronic rRNA transcript (SSU-rRNA, 5.8S rRNA, LSU-rRNA)"/>
    <property type="evidence" value="ECO:0007669"/>
    <property type="project" value="TreeGrafter"/>
</dbReference>
<evidence type="ECO:0000256" key="4">
    <source>
        <dbReference type="ARBA" id="ARBA00023242"/>
    </source>
</evidence>
<dbReference type="AlphaFoldDB" id="A0AA88KY79"/>